<proteinExistence type="predicted"/>
<dbReference type="EMBL" id="JAHRIO010050709">
    <property type="protein sequence ID" value="MEQ2174832.1"/>
    <property type="molecule type" value="Genomic_DNA"/>
</dbReference>
<dbReference type="Proteomes" id="UP001476798">
    <property type="component" value="Unassembled WGS sequence"/>
</dbReference>
<evidence type="ECO:0000313" key="2">
    <source>
        <dbReference type="Proteomes" id="UP001476798"/>
    </source>
</evidence>
<sequence>MEEKIMFIISSKSSSKNQFWFPSGTMSPKSRGMFLTRQSLNGIEPYFIATTVQVNPCRSIFTLHIPIVKGINSRQQIRTTEHFLRDIPTAISAHTEPHLQECHA</sequence>
<keyword evidence="2" id="KW-1185">Reference proteome</keyword>
<gene>
    <name evidence="1" type="ORF">GOODEAATRI_011775</name>
</gene>
<organism evidence="1 2">
    <name type="scientific">Goodea atripinnis</name>
    <dbReference type="NCBI Taxonomy" id="208336"/>
    <lineage>
        <taxon>Eukaryota</taxon>
        <taxon>Metazoa</taxon>
        <taxon>Chordata</taxon>
        <taxon>Craniata</taxon>
        <taxon>Vertebrata</taxon>
        <taxon>Euteleostomi</taxon>
        <taxon>Actinopterygii</taxon>
        <taxon>Neopterygii</taxon>
        <taxon>Teleostei</taxon>
        <taxon>Neoteleostei</taxon>
        <taxon>Acanthomorphata</taxon>
        <taxon>Ovalentaria</taxon>
        <taxon>Atherinomorphae</taxon>
        <taxon>Cyprinodontiformes</taxon>
        <taxon>Goodeidae</taxon>
        <taxon>Goodea</taxon>
    </lineage>
</organism>
<evidence type="ECO:0000313" key="1">
    <source>
        <dbReference type="EMBL" id="MEQ2174832.1"/>
    </source>
</evidence>
<protein>
    <submittedName>
        <fullName evidence="1">Uncharacterized protein</fullName>
    </submittedName>
</protein>
<accession>A0ABV0NTT1</accession>
<reference evidence="1 2" key="1">
    <citation type="submission" date="2021-06" db="EMBL/GenBank/DDBJ databases">
        <authorList>
            <person name="Palmer J.M."/>
        </authorList>
    </citation>
    <scope>NUCLEOTIDE SEQUENCE [LARGE SCALE GENOMIC DNA]</scope>
    <source>
        <strain evidence="1 2">GA_2019</strain>
        <tissue evidence="1">Muscle</tissue>
    </source>
</reference>
<name>A0ABV0NTT1_9TELE</name>
<comment type="caution">
    <text evidence="1">The sequence shown here is derived from an EMBL/GenBank/DDBJ whole genome shotgun (WGS) entry which is preliminary data.</text>
</comment>